<keyword evidence="1 5" id="KW-0808">Transferase</keyword>
<dbReference type="InterPro" id="IPR000182">
    <property type="entry name" value="GNAT_dom"/>
</dbReference>
<dbReference type="Pfam" id="PF13302">
    <property type="entry name" value="Acetyltransf_3"/>
    <property type="match status" value="1"/>
</dbReference>
<evidence type="ECO:0000313" key="5">
    <source>
        <dbReference type="EMBL" id="PWL39733.1"/>
    </source>
</evidence>
<reference evidence="5 6" key="1">
    <citation type="submission" date="2018-05" db="EMBL/GenBank/DDBJ databases">
        <title>Complete genome sequence of Flagellimonas aquimarina ECD12 isolated from seaweed Ecklonia cava.</title>
        <authorList>
            <person name="Choi S."/>
            <person name="Seong C."/>
        </authorList>
    </citation>
    <scope>NUCLEOTIDE SEQUENCE [LARGE SCALE GENOMIC DNA]</scope>
    <source>
        <strain evidence="5 6">ECD12</strain>
    </source>
</reference>
<dbReference type="SUPFAM" id="SSF55729">
    <property type="entry name" value="Acyl-CoA N-acyltransferases (Nat)"/>
    <property type="match status" value="1"/>
</dbReference>
<dbReference type="OrthoDB" id="883856at2"/>
<evidence type="ECO:0000256" key="3">
    <source>
        <dbReference type="ARBA" id="ARBA00038502"/>
    </source>
</evidence>
<keyword evidence="6" id="KW-1185">Reference proteome</keyword>
<dbReference type="GO" id="GO:0016747">
    <property type="term" value="F:acyltransferase activity, transferring groups other than amino-acyl groups"/>
    <property type="evidence" value="ECO:0007669"/>
    <property type="project" value="InterPro"/>
</dbReference>
<feature type="domain" description="N-acetyltransferase" evidence="4">
    <location>
        <begin position="9"/>
        <end position="151"/>
    </location>
</feature>
<evidence type="ECO:0000313" key="6">
    <source>
        <dbReference type="Proteomes" id="UP000245762"/>
    </source>
</evidence>
<proteinExistence type="inferred from homology"/>
<evidence type="ECO:0000256" key="2">
    <source>
        <dbReference type="ARBA" id="ARBA00023315"/>
    </source>
</evidence>
<protein>
    <submittedName>
        <fullName evidence="5">N-acetyltransferase</fullName>
    </submittedName>
</protein>
<dbReference type="Gene3D" id="3.40.630.30">
    <property type="match status" value="1"/>
</dbReference>
<dbReference type="Proteomes" id="UP000245762">
    <property type="component" value="Unassembled WGS sequence"/>
</dbReference>
<accession>A0A316L650</accession>
<evidence type="ECO:0000259" key="4">
    <source>
        <dbReference type="Pfam" id="PF13302"/>
    </source>
</evidence>
<dbReference type="InterPro" id="IPR051531">
    <property type="entry name" value="N-acetyltransferase"/>
</dbReference>
<keyword evidence="2" id="KW-0012">Acyltransferase</keyword>
<comment type="caution">
    <text evidence="5">The sequence shown here is derived from an EMBL/GenBank/DDBJ whole genome shotgun (WGS) entry which is preliminary data.</text>
</comment>
<dbReference type="AlphaFoldDB" id="A0A316L650"/>
<dbReference type="RefSeq" id="WP_109659890.1">
    <property type="nucleotide sequence ID" value="NZ_QGEG01000001.1"/>
</dbReference>
<dbReference type="PANTHER" id="PTHR43792">
    <property type="entry name" value="GNAT FAMILY, PUTATIVE (AFU_ORTHOLOGUE AFUA_3G00765)-RELATED-RELATED"/>
    <property type="match status" value="1"/>
</dbReference>
<dbReference type="PANTHER" id="PTHR43792:SF8">
    <property type="entry name" value="[RIBOSOMAL PROTEIN US5]-ALANINE N-ACETYLTRANSFERASE"/>
    <property type="match status" value="1"/>
</dbReference>
<comment type="similarity">
    <text evidence="3">Belongs to the acetyltransferase family. RimJ subfamily.</text>
</comment>
<evidence type="ECO:0000256" key="1">
    <source>
        <dbReference type="ARBA" id="ARBA00022679"/>
    </source>
</evidence>
<name>A0A316L650_9FLAO</name>
<organism evidence="5 6">
    <name type="scientific">Flagellimonas aquimarina</name>
    <dbReference type="NCBI Taxonomy" id="2201895"/>
    <lineage>
        <taxon>Bacteria</taxon>
        <taxon>Pseudomonadati</taxon>
        <taxon>Bacteroidota</taxon>
        <taxon>Flavobacteriia</taxon>
        <taxon>Flavobacteriales</taxon>
        <taxon>Flavobacteriaceae</taxon>
        <taxon>Flagellimonas</taxon>
    </lineage>
</organism>
<dbReference type="EMBL" id="QGEG01000001">
    <property type="protein sequence ID" value="PWL39733.1"/>
    <property type="molecule type" value="Genomic_DNA"/>
</dbReference>
<sequence>MQIDFENYCISPIQEKDAWRLCDFVVSNSERLKAYFPKTVQQNLTPTLAELFVAKKVKEFMGQEEFLFTIKENTNRTIIGLLYVKELHKVKHQGELAYCLGYQHEGKGIITRSIKKLIPWCFNEAKLHTLQIIVHNSNLTSKKVADNNGFVWKQTLPKEHTAGNGEILDMELYELHNPKAEG</sequence>
<dbReference type="InterPro" id="IPR016181">
    <property type="entry name" value="Acyl_CoA_acyltransferase"/>
</dbReference>
<gene>
    <name evidence="5" type="ORF">DKG77_02575</name>
</gene>